<dbReference type="SUPFAM" id="SSF50978">
    <property type="entry name" value="WD40 repeat-like"/>
    <property type="match status" value="1"/>
</dbReference>
<organism evidence="7 8">
    <name type="scientific">Botryobasidium botryosum (strain FD-172 SS1)</name>
    <dbReference type="NCBI Taxonomy" id="930990"/>
    <lineage>
        <taxon>Eukaryota</taxon>
        <taxon>Fungi</taxon>
        <taxon>Dikarya</taxon>
        <taxon>Basidiomycota</taxon>
        <taxon>Agaricomycotina</taxon>
        <taxon>Agaricomycetes</taxon>
        <taxon>Cantharellales</taxon>
        <taxon>Botryobasidiaceae</taxon>
        <taxon>Botryobasidium</taxon>
    </lineage>
</organism>
<dbReference type="SMART" id="SM00320">
    <property type="entry name" value="WD40"/>
    <property type="match status" value="5"/>
</dbReference>
<evidence type="ECO:0000256" key="1">
    <source>
        <dbReference type="ARBA" id="ARBA00022574"/>
    </source>
</evidence>
<dbReference type="Pfam" id="PF17120">
    <property type="entry name" value="zf-RING_16"/>
    <property type="match status" value="1"/>
</dbReference>
<accession>A0A067MGJ8</accession>
<gene>
    <name evidence="7" type="ORF">BOTBODRAFT_639736</name>
</gene>
<dbReference type="InterPro" id="IPR001680">
    <property type="entry name" value="WD40_rpt"/>
</dbReference>
<dbReference type="GO" id="GO:0035591">
    <property type="term" value="F:signaling adaptor activity"/>
    <property type="evidence" value="ECO:0007669"/>
    <property type="project" value="TreeGrafter"/>
</dbReference>
<dbReference type="HOGENOM" id="CLU_001497_3_0_1"/>
<dbReference type="GO" id="GO:0008270">
    <property type="term" value="F:zinc ion binding"/>
    <property type="evidence" value="ECO:0007669"/>
    <property type="project" value="UniProtKB-KW"/>
</dbReference>
<keyword evidence="3" id="KW-0479">Metal-binding</keyword>
<dbReference type="GO" id="GO:0035859">
    <property type="term" value="C:Seh1-associated complex"/>
    <property type="evidence" value="ECO:0007669"/>
    <property type="project" value="TreeGrafter"/>
</dbReference>
<keyword evidence="8" id="KW-1185">Reference proteome</keyword>
<evidence type="ECO:0000256" key="4">
    <source>
        <dbReference type="PROSITE-ProRule" id="PRU00221"/>
    </source>
</evidence>
<feature type="repeat" description="WD" evidence="4">
    <location>
        <begin position="168"/>
        <end position="210"/>
    </location>
</feature>
<feature type="domain" description="RING-type" evidence="6">
    <location>
        <begin position="1277"/>
        <end position="1313"/>
    </location>
</feature>
<dbReference type="STRING" id="930990.A0A067MGJ8"/>
<sequence length="1350" mass="149827">MTSPLQSISPKMHTPPGPVFPVSRPQILAPTLPITSPSTSSPLAAYSPGSPGTGSTDGCSESSTQQSVDWGTFTQNMKIHINEPIGNLTISPAGRDVCLAARKGLFIIDLDKPHETPRFLPQGGTWEVADVQWNPHPSNSHLVTSTSSQKLLVWNLYQSGSSAIQHILHAHYRAITDINWHAHAPDLVASCGIDSWIWVWDLRAGKRMNVMGFSAWNAGATQVKWNRRDEHLLASSHEGVVHIWDDRKGSLPLTSINAHDSKIYGIDWSRVKRNEIVTCSLDTTIKFWEIDMLSRLPEVSLGDDTHRTAEATYKPVAEIHTSYPVWRARHLPFGHGVLSLPHRGENYLELWRRDQPKTPVERIIGHEDVVKEYVWRTRGGLNNDFDDREFQLVTWSKDRTLRLWPIDQSTLEKTGFIPGLPIAAYMPRRGAAYQTFHTPPPCEVHPAAPKLTAPHTNRGVLAGVRAGIKAHTRQASSARSPFHAALPELTLSESPIATKAEKPSARMTVGHTGGKQNRGGINHVTWLSSVQVEQRDGSGSGGDSNSLRRFSVSRSRTGSFEAASRSRSKPMRPRQSLSRSRGSFMIDDDSDGEVFEPDLPQTLAEEVTSVARAKEIAAKVKFEKVDVSTKRKCTFSMRGPWGKSVTPAFIRITFKFPKDYPKGPASMPTIDLEKNDDIGLRTRAFMLRNLRNIREQRRPCLESCLRFLLGLPDVEGLYRTLVLSDSESDEITSMYRENGVVSLPNQNVPRPRLSQGVFGPNGQLVCFFSVLVSKTHRYRPNPSPTPSTTSKSNGNSKSMLFAHSGALSDALRGLTQLSNQHITIPRTPSDRTKDLIRFMDVIPRPSISIRSRTRDSIRSWDTGDRTIPRRSHSALSIKDFSELLSVDEVLAHHYSIACADPASLCLENAAIARSHSRPDHECFWALLHALVVPTAVERRSGGLPSMKTGAADSPNRAVLWGSHPLAGQVIAEFYKEFALRKDVQMLAMMSLVLFEADRLMQKNRPVPKRRRPRGTQAQTPMSARPGSDYFGVRSQADMPSSSTTSIWPRIASFLNLHQPVRSQSVSQATSSPKSSWISMFSSSIFSSKGTAAGGGDRTSRPDGGLGLAREASRVSVRLTQPPPEKGLGLSLNTPLQRSFSDPSHALSAPNLPPTPNTRTSRVVETKRGVKKKTSVSFYGSTQEEEKSNFFTPLIDDNLRPHYEDHIRAYAEMLCQWELFIKRAEILKCIPGKRSSRPTTRTVDLEIIPKCARCHRDVKSTVDPTCPTCRRRTRKARCTICRLPTTGLEHVCLRCCHISHYACWTKWDKSLTCPTGCGCDCSGTCFEVNASSVPPSPALFSPVESERVVRG</sequence>
<evidence type="ECO:0000256" key="2">
    <source>
        <dbReference type="ARBA" id="ARBA00022737"/>
    </source>
</evidence>
<feature type="compositionally biased region" description="Low complexity" evidence="5">
    <location>
        <begin position="786"/>
        <end position="798"/>
    </location>
</feature>
<feature type="region of interest" description="Disordered" evidence="5">
    <location>
        <begin position="495"/>
        <end position="596"/>
    </location>
</feature>
<reference evidence="8" key="1">
    <citation type="journal article" date="2014" name="Proc. Natl. Acad. Sci. U.S.A.">
        <title>Extensive sampling of basidiomycete genomes demonstrates inadequacy of the white-rot/brown-rot paradigm for wood decay fungi.</title>
        <authorList>
            <person name="Riley R."/>
            <person name="Salamov A.A."/>
            <person name="Brown D.W."/>
            <person name="Nagy L.G."/>
            <person name="Floudas D."/>
            <person name="Held B.W."/>
            <person name="Levasseur A."/>
            <person name="Lombard V."/>
            <person name="Morin E."/>
            <person name="Otillar R."/>
            <person name="Lindquist E.A."/>
            <person name="Sun H."/>
            <person name="LaButti K.M."/>
            <person name="Schmutz J."/>
            <person name="Jabbour D."/>
            <person name="Luo H."/>
            <person name="Baker S.E."/>
            <person name="Pisabarro A.G."/>
            <person name="Walton J.D."/>
            <person name="Blanchette R.A."/>
            <person name="Henrissat B."/>
            <person name="Martin F."/>
            <person name="Cullen D."/>
            <person name="Hibbett D.S."/>
            <person name="Grigoriev I.V."/>
        </authorList>
    </citation>
    <scope>NUCLEOTIDE SEQUENCE [LARGE SCALE GENOMIC DNA]</scope>
    <source>
        <strain evidence="8">FD-172 SS1</strain>
    </source>
</reference>
<feature type="compositionally biased region" description="Polar residues" evidence="5">
    <location>
        <begin position="57"/>
        <end position="66"/>
    </location>
</feature>
<evidence type="ECO:0000256" key="3">
    <source>
        <dbReference type="PROSITE-ProRule" id="PRU00175"/>
    </source>
</evidence>
<protein>
    <recommendedName>
        <fullName evidence="6">RING-type domain-containing protein</fullName>
    </recommendedName>
</protein>
<evidence type="ECO:0000256" key="5">
    <source>
        <dbReference type="SAM" id="MobiDB-lite"/>
    </source>
</evidence>
<feature type="repeat" description="WD" evidence="4">
    <location>
        <begin position="256"/>
        <end position="291"/>
    </location>
</feature>
<dbReference type="EMBL" id="KL198065">
    <property type="protein sequence ID" value="KDQ10706.1"/>
    <property type="molecule type" value="Genomic_DNA"/>
</dbReference>
<dbReference type="PROSITE" id="PS50089">
    <property type="entry name" value="ZF_RING_2"/>
    <property type="match status" value="1"/>
</dbReference>
<dbReference type="CDD" id="cd16488">
    <property type="entry name" value="mRING-H2-C3H3C2_Mio-like"/>
    <property type="match status" value="1"/>
</dbReference>
<dbReference type="PROSITE" id="PS50082">
    <property type="entry name" value="WD_REPEATS_2"/>
    <property type="match status" value="2"/>
</dbReference>
<feature type="compositionally biased region" description="Low complexity" evidence="5">
    <location>
        <begin position="28"/>
        <end position="56"/>
    </location>
</feature>
<evidence type="ECO:0000313" key="8">
    <source>
        <dbReference type="Proteomes" id="UP000027195"/>
    </source>
</evidence>
<evidence type="ECO:0000259" key="6">
    <source>
        <dbReference type="PROSITE" id="PS50089"/>
    </source>
</evidence>
<name>A0A067MGJ8_BOTB1</name>
<dbReference type="InParanoid" id="A0A067MGJ8"/>
<dbReference type="InterPro" id="IPR019775">
    <property type="entry name" value="WD40_repeat_CS"/>
</dbReference>
<dbReference type="InterPro" id="IPR001841">
    <property type="entry name" value="Znf_RING"/>
</dbReference>
<feature type="region of interest" description="Disordered" evidence="5">
    <location>
        <begin position="1087"/>
        <end position="1166"/>
    </location>
</feature>
<dbReference type="Proteomes" id="UP000027195">
    <property type="component" value="Unassembled WGS sequence"/>
</dbReference>
<feature type="region of interest" description="Disordered" evidence="5">
    <location>
        <begin position="1"/>
        <end position="66"/>
    </location>
</feature>
<dbReference type="InterPro" id="IPR049566">
    <property type="entry name" value="WDR59_RTC1-like_RING_Znf"/>
</dbReference>
<feature type="compositionally biased region" description="Acidic residues" evidence="5">
    <location>
        <begin position="586"/>
        <end position="596"/>
    </location>
</feature>
<dbReference type="OrthoDB" id="311712at2759"/>
<feature type="compositionally biased region" description="Polar residues" evidence="5">
    <location>
        <begin position="1130"/>
        <end position="1141"/>
    </location>
</feature>
<dbReference type="Pfam" id="PF00400">
    <property type="entry name" value="WD40"/>
    <property type="match status" value="1"/>
</dbReference>
<keyword evidence="2" id="KW-0677">Repeat</keyword>
<dbReference type="Gene3D" id="2.130.10.10">
    <property type="entry name" value="YVTN repeat-like/Quinoprotein amine dehydrogenase"/>
    <property type="match status" value="1"/>
</dbReference>
<keyword evidence="3" id="KW-0863">Zinc-finger</keyword>
<evidence type="ECO:0000313" key="7">
    <source>
        <dbReference type="EMBL" id="KDQ10706.1"/>
    </source>
</evidence>
<dbReference type="PANTHER" id="PTHR46170">
    <property type="entry name" value="GATOR COMPLEX PROTEIN WDR59"/>
    <property type="match status" value="1"/>
</dbReference>
<keyword evidence="3" id="KW-0862">Zinc</keyword>
<dbReference type="GO" id="GO:1904263">
    <property type="term" value="P:positive regulation of TORC1 signaling"/>
    <property type="evidence" value="ECO:0007669"/>
    <property type="project" value="TreeGrafter"/>
</dbReference>
<feature type="region of interest" description="Disordered" evidence="5">
    <location>
        <begin position="1003"/>
        <end position="1043"/>
    </location>
</feature>
<dbReference type="GO" id="GO:0005774">
    <property type="term" value="C:vacuolar membrane"/>
    <property type="evidence" value="ECO:0007669"/>
    <property type="project" value="TreeGrafter"/>
</dbReference>
<dbReference type="FunCoup" id="A0A067MGJ8">
    <property type="interactions" value="221"/>
</dbReference>
<dbReference type="GO" id="GO:0034198">
    <property type="term" value="P:cellular response to amino acid starvation"/>
    <property type="evidence" value="ECO:0007669"/>
    <property type="project" value="TreeGrafter"/>
</dbReference>
<dbReference type="InterPro" id="IPR015943">
    <property type="entry name" value="WD40/YVTN_repeat-like_dom_sf"/>
</dbReference>
<proteinExistence type="predicted"/>
<dbReference type="PROSITE" id="PS00678">
    <property type="entry name" value="WD_REPEATS_1"/>
    <property type="match status" value="2"/>
</dbReference>
<keyword evidence="1 4" id="KW-0853">WD repeat</keyword>
<dbReference type="InterPro" id="IPR036322">
    <property type="entry name" value="WD40_repeat_dom_sf"/>
</dbReference>
<dbReference type="PANTHER" id="PTHR46170:SF1">
    <property type="entry name" value="GATOR COMPLEX PROTEIN WDR59"/>
    <property type="match status" value="1"/>
</dbReference>
<feature type="region of interest" description="Disordered" evidence="5">
    <location>
        <begin position="777"/>
        <end position="798"/>
    </location>
</feature>
<dbReference type="InterPro" id="IPR049567">
    <property type="entry name" value="WDR59-like"/>
</dbReference>